<protein>
    <recommendedName>
        <fullName evidence="1">E3 ubiquitin-protein ligase listerin</fullName>
        <ecNumber evidence="1">2.3.2.27</ecNumber>
    </recommendedName>
    <alternativeName>
        <fullName evidence="1">RING-type E3 ubiquitin transferase listerin</fullName>
    </alternativeName>
</protein>
<proteinExistence type="inferred from homology"/>
<keyword evidence="1" id="KW-0479">Metal-binding</keyword>
<gene>
    <name evidence="6" type="ORF">D9615_006188</name>
</gene>
<feature type="domain" description="E3 ubiquitin-protein ligase listerin HEAT repeat region" evidence="4">
    <location>
        <begin position="1382"/>
        <end position="1597"/>
    </location>
</feature>
<feature type="compositionally biased region" description="Basic and acidic residues" evidence="2">
    <location>
        <begin position="264"/>
        <end position="277"/>
    </location>
</feature>
<dbReference type="InterPro" id="IPR016024">
    <property type="entry name" value="ARM-type_fold"/>
</dbReference>
<dbReference type="EMBL" id="JAACJP010000014">
    <property type="protein sequence ID" value="KAF5380135.1"/>
    <property type="molecule type" value="Genomic_DNA"/>
</dbReference>
<reference evidence="6 7" key="1">
    <citation type="journal article" date="2020" name="ISME J.">
        <title>Uncovering the hidden diversity of litter-decomposition mechanisms in mushroom-forming fungi.</title>
        <authorList>
            <person name="Floudas D."/>
            <person name="Bentzer J."/>
            <person name="Ahren D."/>
            <person name="Johansson T."/>
            <person name="Persson P."/>
            <person name="Tunlid A."/>
        </authorList>
    </citation>
    <scope>NUCLEOTIDE SEQUENCE [LARGE SCALE GENOMIC DNA]</scope>
    <source>
        <strain evidence="6 7">CBS 661.87</strain>
    </source>
</reference>
<dbReference type="InterPro" id="IPR054476">
    <property type="entry name" value="Ltn1_N"/>
</dbReference>
<dbReference type="Pfam" id="PF22999">
    <property type="entry name" value="LTN1_E3_ligase_6th"/>
    <property type="match status" value="1"/>
</dbReference>
<dbReference type="PANTHER" id="PTHR12389">
    <property type="entry name" value="ZINC FINGER PROTEIN 294"/>
    <property type="match status" value="1"/>
</dbReference>
<comment type="subunit">
    <text evidence="1">Component of the ribosome quality control complex (RQC).</text>
</comment>
<dbReference type="GO" id="GO:0016567">
    <property type="term" value="P:protein ubiquitination"/>
    <property type="evidence" value="ECO:0007669"/>
    <property type="project" value="UniProtKB-UniPathway"/>
</dbReference>
<dbReference type="InterPro" id="IPR039795">
    <property type="entry name" value="LTN1/Rkr1"/>
</dbReference>
<evidence type="ECO:0000256" key="1">
    <source>
        <dbReference type="RuleBase" id="RU367090"/>
    </source>
</evidence>
<evidence type="ECO:0000259" key="4">
    <source>
        <dbReference type="Pfam" id="PF22999"/>
    </source>
</evidence>
<evidence type="ECO:0000313" key="7">
    <source>
        <dbReference type="Proteomes" id="UP000565441"/>
    </source>
</evidence>
<evidence type="ECO:0000256" key="2">
    <source>
        <dbReference type="SAM" id="MobiDB-lite"/>
    </source>
</evidence>
<keyword evidence="1" id="KW-0833">Ubl conjugation pathway</keyword>
<dbReference type="GO" id="GO:0043023">
    <property type="term" value="F:ribosomal large subunit binding"/>
    <property type="evidence" value="ECO:0007669"/>
    <property type="project" value="TreeGrafter"/>
</dbReference>
<evidence type="ECO:0000259" key="3">
    <source>
        <dbReference type="Pfam" id="PF22958"/>
    </source>
</evidence>
<comment type="caution">
    <text evidence="6">The sequence shown here is derived from an EMBL/GenBank/DDBJ whole genome shotgun (WGS) entry which is preliminary data.</text>
</comment>
<keyword evidence="1" id="KW-0863">Zinc-finger</keyword>
<feature type="compositionally biased region" description="Acidic residues" evidence="2">
    <location>
        <begin position="422"/>
        <end position="432"/>
    </location>
</feature>
<feature type="domain" description="E3 ubiquitin-protein ligase listerin N-terminal" evidence="3">
    <location>
        <begin position="80"/>
        <end position="210"/>
    </location>
</feature>
<comment type="catalytic activity">
    <reaction evidence="1">
        <text>S-ubiquitinyl-[E2 ubiquitin-conjugating enzyme]-L-cysteine + [acceptor protein]-L-lysine = [E2 ubiquitin-conjugating enzyme]-L-cysteine + N(6)-ubiquitinyl-[acceptor protein]-L-lysine.</text>
        <dbReference type="EC" id="2.3.2.27"/>
    </reaction>
</comment>
<dbReference type="GO" id="GO:0008270">
    <property type="term" value="F:zinc ion binding"/>
    <property type="evidence" value="ECO:0007669"/>
    <property type="project" value="UniProtKB-KW"/>
</dbReference>
<dbReference type="Pfam" id="PF22958">
    <property type="entry name" value="Ltn1_1st"/>
    <property type="match status" value="2"/>
</dbReference>
<keyword evidence="1" id="KW-0808">Transferase</keyword>
<dbReference type="OrthoDB" id="6108at2759"/>
<feature type="compositionally biased region" description="Low complexity" evidence="2">
    <location>
        <begin position="1"/>
        <end position="12"/>
    </location>
</feature>
<sequence>MAKSGKSSASSATRKKHAKKAAGPSQEEQPIPKDKKITKKQRGQKKKEPRVKVYIPPVKPAPVQPDPLETTGLVHSLPPELLVVLRSFNKKAQVTKIRALEELQSGWIEKCRKEGEDGALVYVLVDMLPVWLHHVPALFIHPSRRVRLLAAGAHLSFLQISPVRDQILLSLREIAPPSQIESILGTWYLAAHDIDKSVSSAALKAWVDTISFDSGRDHLVLDDRFLPPLVAFIQKTILDPNGVYLYLNPAPPKAPLPPPKKGSRKEDPEAASRSKSEELEEDDQDRKARLRISGLGAIRRIIGALHKEPPEDLIDFFKNPALWSSLYHAEQCPFMDIETFGHGQHNVRKNAWALVQALLTIPKERLEPLLPILSSATLRSAWVEPDTTVHATMWQPLLKFLKEFPRAWEIEREYDYSKDGDAAEDSDSEASDAENKKQDDSPKHSMAYQEFLRFLSLGCSGSPLQGYPTVVIIVSTIPSSILIPSPTTTPLADLFASFWDVLDSRALSSLQRSATSTAFLSSLLECMVFLIKRVRNDARSEHESTVIGENVDELVQNIIREQFGKVWTHLVEKTLKVEQRAAARLVAQTLLSLNQIDTGLFDIAWDTLSNCLRGATETNPVLLSVFLKVLHDRFKHTTEPGQAASSLMSTILHSTAQSCVNAIAFIQSGKLESSDVNSANSVPLLVNMLDQFREGLFDDANFSQLMDDMTAQHAFLLLEVSSTLLLAYLTYRKDEGHCLRLWHGLLSGIGRYPEKAEQSIKPLLDAVQSGILPQYLKPNVGEIDALTENLLAGALAGNLTHLSFVRQVLQSPDYFLSEKGYTASMQDICSTFSLLVDSALSDPEISLNAFESSLNLISAVSQHPPRDFRVHEFDTVLPDIFVLAYLLPVCYGSQENHATFKTAKDLWEGWQNAAPSAEQSYVQGGIKAKLRMVLCGTQLRPFPRDVLEVLWTKPPGIQLDLLSDIFPSPNEIDELLGQLSLDPIHPSLAVIDPLIPPASAFTERLNTSQVFDGRGFSSYARVVDALLQVFLDGRQIAKSNVWALRHFQALEVYAQDFINIPSAQSEVFGAEAIHAHLETLVAKIEQVTTYILTSAADEGWREEALSILLAGTPSGSTGSLSGFLMDTIQRSQDSDSARDSRILRNVLQHVFHNVDVNEADRWILLARKLESTAPQTSITLTFAVTNFAPEPPRLDRYRNELAASLLGIPPIKANTQGLLALRKLAVSAPNPESDVVFLPQPRAVNVTKACQQWIASDEDIDEEVESVITLVFFHLAPILQDLSGTHWDLMFDVVENNLENSSMTDDSTLVTLARTLRLIILIQDLASTNKSLRADWQERKMPILTLVRDLATVSIGDLEASVPRSTCRVLVLSIVRDLPISLIDQDTFSKMAHLVMDPSVDVQKMAYQFLEIAAKKRTEYFVIEAGVNSEAAVTANLPQELLEILQHTIFGDEANSESQNVFGYLLGWMLLFDLFQESSLKVRSSYIEQLRNLDIVVSYFIPTILSILRLDQGPLKVFKLDLWAVDEYHIEYYEPGHDFGFPVLAAHLYYRALLTVPSLIHTWVLDCKDRQLSSSITNYTSLYLSPVLIRTELAHVKSPDSLALLVDENLTIKVASSVNEVVASYSVDEHQLEIKLKIPADWPLHKIEIKDMKRVGVDENRWRAWILAVQQIIWSHNGRIVDGLGLFKKNVQLHFEGQVECAICYS</sequence>
<dbReference type="GO" id="GO:1990112">
    <property type="term" value="C:RQC complex"/>
    <property type="evidence" value="ECO:0007669"/>
    <property type="project" value="UniProtKB-UniRule"/>
</dbReference>
<organism evidence="6 7">
    <name type="scientific">Tricholomella constricta</name>
    <dbReference type="NCBI Taxonomy" id="117010"/>
    <lineage>
        <taxon>Eukaryota</taxon>
        <taxon>Fungi</taxon>
        <taxon>Dikarya</taxon>
        <taxon>Basidiomycota</taxon>
        <taxon>Agaricomycotina</taxon>
        <taxon>Agaricomycetes</taxon>
        <taxon>Agaricomycetidae</taxon>
        <taxon>Agaricales</taxon>
        <taxon>Tricholomatineae</taxon>
        <taxon>Lyophyllaceae</taxon>
        <taxon>Tricholomella</taxon>
    </lineage>
</organism>
<comment type="pathway">
    <text evidence="1">Protein modification; protein ubiquitination.</text>
</comment>
<dbReference type="Pfam" id="PF23009">
    <property type="entry name" value="UBC_like"/>
    <property type="match status" value="1"/>
</dbReference>
<feature type="region of interest" description="Disordered" evidence="2">
    <location>
        <begin position="254"/>
        <end position="286"/>
    </location>
</feature>
<feature type="region of interest" description="Disordered" evidence="2">
    <location>
        <begin position="1"/>
        <end position="59"/>
    </location>
</feature>
<comment type="function">
    <text evidence="1">E3 ubiquitin-protein ligase. Component of the ribosome quality control complex (RQC), a ribosome-associated complex that mediates ubiquitination and extraction of incompletely synthesized nascent chains for proteasomal degradation.</text>
</comment>
<dbReference type="SUPFAM" id="SSF48371">
    <property type="entry name" value="ARM repeat"/>
    <property type="match status" value="1"/>
</dbReference>
<dbReference type="Proteomes" id="UP000565441">
    <property type="component" value="Unassembled WGS sequence"/>
</dbReference>
<dbReference type="GO" id="GO:0061630">
    <property type="term" value="F:ubiquitin protein ligase activity"/>
    <property type="evidence" value="ECO:0007669"/>
    <property type="project" value="UniProtKB-UniRule"/>
</dbReference>
<name>A0A8H5M3Q6_9AGAR</name>
<dbReference type="GO" id="GO:0005829">
    <property type="term" value="C:cytosol"/>
    <property type="evidence" value="ECO:0007669"/>
    <property type="project" value="UniProtKB-UniRule"/>
</dbReference>
<dbReference type="GO" id="GO:0072344">
    <property type="term" value="P:rescue of stalled ribosome"/>
    <property type="evidence" value="ECO:0007669"/>
    <property type="project" value="UniProtKB-UniRule"/>
</dbReference>
<evidence type="ECO:0000259" key="5">
    <source>
        <dbReference type="Pfam" id="PF23009"/>
    </source>
</evidence>
<accession>A0A8H5M3Q6</accession>
<dbReference type="UniPathway" id="UPA00143"/>
<keyword evidence="1" id="KW-0862">Zinc</keyword>
<dbReference type="PANTHER" id="PTHR12389:SF0">
    <property type="entry name" value="E3 UBIQUITIN-PROTEIN LIGASE LISTERIN"/>
    <property type="match status" value="1"/>
</dbReference>
<dbReference type="InterPro" id="IPR054477">
    <property type="entry name" value="LTN1_E3_ligase_6th"/>
</dbReference>
<dbReference type="EC" id="2.3.2.27" evidence="1"/>
<keyword evidence="7" id="KW-1185">Reference proteome</keyword>
<feature type="domain" description="E3 ubiquitin-protein ligase listerin N-terminal" evidence="3">
    <location>
        <begin position="280"/>
        <end position="410"/>
    </location>
</feature>
<feature type="compositionally biased region" description="Basic and acidic residues" evidence="2">
    <location>
        <begin position="433"/>
        <end position="443"/>
    </location>
</feature>
<evidence type="ECO:0000313" key="6">
    <source>
        <dbReference type="EMBL" id="KAF5380135.1"/>
    </source>
</evidence>
<comment type="similarity">
    <text evidence="1">Belongs to the LTN1 family.</text>
</comment>
<dbReference type="InterPro" id="IPR054478">
    <property type="entry name" value="LTN1_UBC"/>
</dbReference>
<feature type="domain" description="E3 ubiquitin-protein ligase listerin ubiquitin conjugating" evidence="5">
    <location>
        <begin position="1610"/>
        <end position="1692"/>
    </location>
</feature>
<feature type="region of interest" description="Disordered" evidence="2">
    <location>
        <begin position="418"/>
        <end position="443"/>
    </location>
</feature>
<dbReference type="GO" id="GO:1990116">
    <property type="term" value="P:ribosome-associated ubiquitin-dependent protein catabolic process"/>
    <property type="evidence" value="ECO:0007669"/>
    <property type="project" value="UniProtKB-UniRule"/>
</dbReference>
<feature type="compositionally biased region" description="Basic residues" evidence="2">
    <location>
        <begin position="36"/>
        <end position="49"/>
    </location>
</feature>